<evidence type="ECO:0000256" key="1">
    <source>
        <dbReference type="SAM" id="MobiDB-lite"/>
    </source>
</evidence>
<evidence type="ECO:0000313" key="3">
    <source>
        <dbReference type="Proteomes" id="UP000276133"/>
    </source>
</evidence>
<reference evidence="2 3" key="1">
    <citation type="journal article" date="2018" name="Sci. Rep.">
        <title>Genomic signatures of local adaptation to the degree of environmental predictability in rotifers.</title>
        <authorList>
            <person name="Franch-Gras L."/>
            <person name="Hahn C."/>
            <person name="Garcia-Roger E.M."/>
            <person name="Carmona M.J."/>
            <person name="Serra M."/>
            <person name="Gomez A."/>
        </authorList>
    </citation>
    <scope>NUCLEOTIDE SEQUENCE [LARGE SCALE GENOMIC DNA]</scope>
    <source>
        <strain evidence="2">HYR1</strain>
    </source>
</reference>
<name>A0A3M7SQI0_BRAPC</name>
<feature type="region of interest" description="Disordered" evidence="1">
    <location>
        <begin position="80"/>
        <end position="111"/>
    </location>
</feature>
<dbReference type="AlphaFoldDB" id="A0A3M7SQI0"/>
<sequence>MNKWPLLASTNNNEIGEKKRKSSILNNMSLKQNINQISFEHLIMIMNFKLPKYFCYNTTLGVVRAYLKLIDFRNNRMRKKFKKSTPSQVSKKTRGRPPLPRDENGKIIRNN</sequence>
<feature type="compositionally biased region" description="Basic and acidic residues" evidence="1">
    <location>
        <begin position="99"/>
        <end position="111"/>
    </location>
</feature>
<organism evidence="2 3">
    <name type="scientific">Brachionus plicatilis</name>
    <name type="common">Marine rotifer</name>
    <name type="synonym">Brachionus muelleri</name>
    <dbReference type="NCBI Taxonomy" id="10195"/>
    <lineage>
        <taxon>Eukaryota</taxon>
        <taxon>Metazoa</taxon>
        <taxon>Spiralia</taxon>
        <taxon>Gnathifera</taxon>
        <taxon>Rotifera</taxon>
        <taxon>Eurotatoria</taxon>
        <taxon>Monogononta</taxon>
        <taxon>Pseudotrocha</taxon>
        <taxon>Ploima</taxon>
        <taxon>Brachionidae</taxon>
        <taxon>Brachionus</taxon>
    </lineage>
</organism>
<dbReference type="Proteomes" id="UP000276133">
    <property type="component" value="Unassembled WGS sequence"/>
</dbReference>
<protein>
    <submittedName>
        <fullName evidence="2">Uncharacterized protein</fullName>
    </submittedName>
</protein>
<gene>
    <name evidence="2" type="ORF">BpHYR1_007205</name>
</gene>
<accession>A0A3M7SQI0</accession>
<comment type="caution">
    <text evidence="2">The sequence shown here is derived from an EMBL/GenBank/DDBJ whole genome shotgun (WGS) entry which is preliminary data.</text>
</comment>
<evidence type="ECO:0000313" key="2">
    <source>
        <dbReference type="EMBL" id="RNA37867.1"/>
    </source>
</evidence>
<dbReference type="EMBL" id="REGN01000965">
    <property type="protein sequence ID" value="RNA37867.1"/>
    <property type="molecule type" value="Genomic_DNA"/>
</dbReference>
<proteinExistence type="predicted"/>
<keyword evidence="3" id="KW-1185">Reference proteome</keyword>